<keyword evidence="1" id="KW-1133">Transmembrane helix</keyword>
<dbReference type="EMBL" id="BAAAPB010000001">
    <property type="protein sequence ID" value="GAA1945341.1"/>
    <property type="molecule type" value="Genomic_DNA"/>
</dbReference>
<evidence type="ECO:0000256" key="1">
    <source>
        <dbReference type="SAM" id="Phobius"/>
    </source>
</evidence>
<accession>A0ABN2Q631</accession>
<protein>
    <recommendedName>
        <fullName evidence="4">DUF5666 domain-containing protein</fullName>
    </recommendedName>
</protein>
<proteinExistence type="predicted"/>
<organism evidence="2 3">
    <name type="scientific">Nocardioides panacihumi</name>
    <dbReference type="NCBI Taxonomy" id="400774"/>
    <lineage>
        <taxon>Bacteria</taxon>
        <taxon>Bacillati</taxon>
        <taxon>Actinomycetota</taxon>
        <taxon>Actinomycetes</taxon>
        <taxon>Propionibacteriales</taxon>
        <taxon>Nocardioidaceae</taxon>
        <taxon>Nocardioides</taxon>
    </lineage>
</organism>
<dbReference type="Proteomes" id="UP001500571">
    <property type="component" value="Unassembled WGS sequence"/>
</dbReference>
<evidence type="ECO:0000313" key="2">
    <source>
        <dbReference type="EMBL" id="GAA1945341.1"/>
    </source>
</evidence>
<keyword evidence="3" id="KW-1185">Reference proteome</keyword>
<comment type="caution">
    <text evidence="2">The sequence shown here is derived from an EMBL/GenBank/DDBJ whole genome shotgun (WGS) entry which is preliminary data.</text>
</comment>
<keyword evidence="1" id="KW-0812">Transmembrane</keyword>
<dbReference type="RefSeq" id="WP_344041155.1">
    <property type="nucleotide sequence ID" value="NZ_BAAAPB010000001.1"/>
</dbReference>
<gene>
    <name evidence="2" type="ORF">GCM10009798_00300</name>
</gene>
<sequence>MSDSPHPSDAELLARLRGADPAGDLPAADADDVDHLLHRVVDTDLRETGTHRRNSLTWLVAAAAVVVIAGGVVWRLSGDHSQPGVVAAPGASTTAAAGTTELSAAPATGGRCIVPTPELLAAKPLAFEGKVVGIADGVVTIRPTKIYTGDAGDQVTVTGAAPGAAGAPEGDPAFETGQDYLVAAEGGRVLGCGLSGPVGSPEVKALYEQAFPQ</sequence>
<keyword evidence="1" id="KW-0472">Membrane</keyword>
<feature type="transmembrane region" description="Helical" evidence="1">
    <location>
        <begin position="56"/>
        <end position="76"/>
    </location>
</feature>
<name>A0ABN2Q631_9ACTN</name>
<reference evidence="2 3" key="1">
    <citation type="journal article" date="2019" name="Int. J. Syst. Evol. Microbiol.">
        <title>The Global Catalogue of Microorganisms (GCM) 10K type strain sequencing project: providing services to taxonomists for standard genome sequencing and annotation.</title>
        <authorList>
            <consortium name="The Broad Institute Genomics Platform"/>
            <consortium name="The Broad Institute Genome Sequencing Center for Infectious Disease"/>
            <person name="Wu L."/>
            <person name="Ma J."/>
        </authorList>
    </citation>
    <scope>NUCLEOTIDE SEQUENCE [LARGE SCALE GENOMIC DNA]</scope>
    <source>
        <strain evidence="2 3">JCM 15309</strain>
    </source>
</reference>
<evidence type="ECO:0000313" key="3">
    <source>
        <dbReference type="Proteomes" id="UP001500571"/>
    </source>
</evidence>
<evidence type="ECO:0008006" key="4">
    <source>
        <dbReference type="Google" id="ProtNLM"/>
    </source>
</evidence>